<reference evidence="2 3" key="1">
    <citation type="journal article" date="2012" name="J. Bacteriol.">
        <title>Complete genome sequence of Nocardia brasiliensis HUJEG-1.</title>
        <authorList>
            <person name="Vera-Cabrera L."/>
            <person name="Ortiz-Lopez R."/>
            <person name="Elizondo-Gonzalez R."/>
            <person name="Perez-Maya A.A."/>
            <person name="Ocampo-Candiani J."/>
        </authorList>
    </citation>
    <scope>NUCLEOTIDE SEQUENCE [LARGE SCALE GENOMIC DNA]</scope>
    <source>
        <strain evidence="3">ATCC 700358</strain>
    </source>
</reference>
<organism evidence="2 3">
    <name type="scientific">Nocardia brasiliensis (strain ATCC 700358 / HUJEG-1)</name>
    <dbReference type="NCBI Taxonomy" id="1133849"/>
    <lineage>
        <taxon>Bacteria</taxon>
        <taxon>Bacillati</taxon>
        <taxon>Actinomycetota</taxon>
        <taxon>Actinomycetes</taxon>
        <taxon>Mycobacteriales</taxon>
        <taxon>Nocardiaceae</taxon>
        <taxon>Nocardia</taxon>
    </lineage>
</organism>
<dbReference type="AlphaFoldDB" id="K0EXN2"/>
<dbReference type="EMBL" id="CP003876">
    <property type="protein sequence ID" value="AFU01779.1"/>
    <property type="molecule type" value="Genomic_DNA"/>
</dbReference>
<dbReference type="Gene3D" id="3.40.50.1820">
    <property type="entry name" value="alpha/beta hydrolase"/>
    <property type="match status" value="1"/>
</dbReference>
<evidence type="ECO:0000259" key="1">
    <source>
        <dbReference type="Pfam" id="PF12146"/>
    </source>
</evidence>
<evidence type="ECO:0000313" key="3">
    <source>
        <dbReference type="Proteomes" id="UP000006304"/>
    </source>
</evidence>
<dbReference type="InterPro" id="IPR022742">
    <property type="entry name" value="Hydrolase_4"/>
</dbReference>
<dbReference type="Gene3D" id="3.30.530.20">
    <property type="match status" value="1"/>
</dbReference>
<dbReference type="Pfam" id="PF10604">
    <property type="entry name" value="Polyketide_cyc2"/>
    <property type="match status" value="1"/>
</dbReference>
<sequence>MVTAADGGRFRLTRVGAGLGTPAVLIPGMFDNRRCYLRPGGGFAAALADTGFDVWIVERRGTGGVATAPGARAGWSETVRFDLPAAQRIIAQTAPGPACWIAHSFGGVALMRAVATTLRATPPACLVLFNSAADIPLLANRVIARWTCAPRWRGTFPSRLLRLGPEDEPVAALQDAIAWGAADRDRTLFTEHAVTGDNAVPVLALAGPRDIVAPPGRCARFAAALGGSEHRVQLLARRNGFRRDHTHDSALLAPDATRDVFPFVIDWISSHVAQHLPEPRSTHSVSRRLRMHYTGTLPASPERVFEILTREWAALWPATQRRVRDGCGDRDGLSAVRAQRVAGLWPIREEIVTHQPPRLIEYRTVRGPIRGHHGRIELTAVRGGTELDYRIWFDTAFPLPSALLARALELIWRRWSLPALIARCERAGGTR</sequence>
<dbReference type="SUPFAM" id="SSF55961">
    <property type="entry name" value="Bet v1-like"/>
    <property type="match status" value="1"/>
</dbReference>
<proteinExistence type="predicted"/>
<dbReference type="SUPFAM" id="SSF53474">
    <property type="entry name" value="alpha/beta-Hydrolases"/>
    <property type="match status" value="1"/>
</dbReference>
<dbReference type="Pfam" id="PF12146">
    <property type="entry name" value="Hydrolase_4"/>
    <property type="match status" value="1"/>
</dbReference>
<dbReference type="STRING" id="1133849.O3I_019100"/>
<dbReference type="HOGENOM" id="CLU_661928_0_0_11"/>
<evidence type="ECO:0000313" key="2">
    <source>
        <dbReference type="EMBL" id="AFU01779.1"/>
    </source>
</evidence>
<dbReference type="PANTHER" id="PTHR11005">
    <property type="entry name" value="LYSOSOMAL ACID LIPASE-RELATED"/>
    <property type="match status" value="1"/>
</dbReference>
<gene>
    <name evidence="2" type="ORF">O3I_019100</name>
</gene>
<dbReference type="InterPro" id="IPR029058">
    <property type="entry name" value="AB_hydrolase_fold"/>
</dbReference>
<dbReference type="Proteomes" id="UP000006304">
    <property type="component" value="Chromosome"/>
</dbReference>
<feature type="domain" description="Serine aminopeptidase S33" evidence="1">
    <location>
        <begin position="43"/>
        <end position="145"/>
    </location>
</feature>
<dbReference type="InterPro" id="IPR023393">
    <property type="entry name" value="START-like_dom_sf"/>
</dbReference>
<name>K0EXN2_NOCB7</name>
<dbReference type="KEGG" id="nbr:O3I_019100"/>
<dbReference type="InterPro" id="IPR019587">
    <property type="entry name" value="Polyketide_cyclase/dehydratase"/>
</dbReference>
<dbReference type="eggNOG" id="COG2267">
    <property type="taxonomic scope" value="Bacteria"/>
</dbReference>
<protein>
    <recommendedName>
        <fullName evidence="1">Serine aminopeptidase S33 domain-containing protein</fullName>
    </recommendedName>
</protein>
<keyword evidence="3" id="KW-1185">Reference proteome</keyword>
<accession>K0EXN2</accession>